<keyword evidence="1" id="KW-0812">Transmembrane</keyword>
<feature type="transmembrane region" description="Helical" evidence="1">
    <location>
        <begin position="36"/>
        <end position="56"/>
    </location>
</feature>
<evidence type="ECO:0000259" key="2">
    <source>
        <dbReference type="Pfam" id="PF14331"/>
    </source>
</evidence>
<name>Q39Z05_GEOMG</name>
<dbReference type="STRING" id="269799.Gmet_0274"/>
<dbReference type="AlphaFoldDB" id="Q39Z05"/>
<evidence type="ECO:0000256" key="1">
    <source>
        <dbReference type="SAM" id="Phobius"/>
    </source>
</evidence>
<dbReference type="SUPFAM" id="SSF52540">
    <property type="entry name" value="P-loop containing nucleoside triphosphate hydrolases"/>
    <property type="match status" value="1"/>
</dbReference>
<dbReference type="InterPro" id="IPR025743">
    <property type="entry name" value="TssM1_N"/>
</dbReference>
<dbReference type="InterPro" id="IPR027417">
    <property type="entry name" value="P-loop_NTPase"/>
</dbReference>
<keyword evidence="1" id="KW-0472">Membrane</keyword>
<dbReference type="Gene3D" id="3.40.50.300">
    <property type="entry name" value="P-loop containing nucleotide triphosphate hydrolases"/>
    <property type="match status" value="1"/>
</dbReference>
<dbReference type="CDD" id="cd00882">
    <property type="entry name" value="Ras_like_GTPase"/>
    <property type="match status" value="1"/>
</dbReference>
<dbReference type="EMBL" id="CP000148">
    <property type="protein sequence ID" value="ABB30519.1"/>
    <property type="molecule type" value="Genomic_DNA"/>
</dbReference>
<feature type="transmembrane region" description="Helical" evidence="1">
    <location>
        <begin position="12"/>
        <end position="30"/>
    </location>
</feature>
<gene>
    <name evidence="3" type="primary">tssM</name>
    <name evidence="3" type="ordered locus">Gmet_0274</name>
</gene>
<dbReference type="Pfam" id="PF14331">
    <property type="entry name" value="IcmF-related_N"/>
    <property type="match status" value="1"/>
</dbReference>
<proteinExistence type="predicted"/>
<sequence>MKTKLVTFLKWFLVAGGAAVVVLLVFGIVLALDWPWWVALCILLLLAGIGVGIVLLRAMWLRKREQNFVQEVIARDKGLLKALSGKEREHLTQLQEQWKDAIGTLKNSHLKKQGNPLYVLPWYLVIGESGSGKTTSLNSARLSSPFIDVCRASGVSGTRNCDWWFFEESIVIDTAGRYAVPIDSEKDRDEWQKFLSLLVKYRKKEPLNGLIVTVAADRLLAAGREENAEEGRTMRSRIDELMRALGVRFPIYVLVTKCDLVEGMNRFAGLLPEKALRQPMGMVNQELATDVVTFTDKAVAAVVERLRTLRLLLLHQPEAREADPGLVLFPEEFAVLRDALAAFMEGAFRENPYQETPVMRGLFFSSGRQEGNPHSRFSEALGLSGEMAALPGTSKGLFLHDFFARILPADRALLAPTRRAVEWRALTGNLGLVSWMLLGVALCGLLSFSFVKNMTTIRQVSHQFERTPRLAGNPTSDLLVLDAFRQGILKVEERNRSWWIPRFGLTESVKVERTLKERFCRQFRDGFLTPYDRQLATGVAGLSAGTPDELFAQYAIHLTRRINILNAGMNGKKLPELSAMPQPASVSFLAGETAAGADARKRFGTLYLHYLAWRADSPDLAKETAQLQGWLRQIIGLKGGSLSWLAPWIDRQSGLPSVTMAEFWGGGAPLPGEAAVPPSFTRKGKGEMDSLVAELETALGDPRLVAAGKGGLGSWYRGSCLAAWQRLAAAFPTGKERLRTVRDWQQTAARMATDQGPYFAFINRMSAELDTLVGKEGVPPFVVQLYAFQVARAGGAVPGAVGKAAESGKRLINSLGERIHPDAAVAKGIETPLAAPKAWQEYQTALAAIAPAASSRQQAFQLATQTFGDDPATGKTPFMAAWGAAGRLRAGVAGAGADEAFWRLVTGPLDYLWTYVRHEAGCQLQTLWEEQVIAATLGMPPQQAGPLLLGPDGLAWRFVKGPAAPFIRGTAAGYAPRQALGVALPIEGALFAFLSKGAQIQASAGGRQPNYTVAVKGLPTDANADARIRPHATRLELQCAGTPQTLVNQNFPVGKTFYWSPETCGDVIFQIEVGDQVLTKRYGGPQAFPDFLREFAGGSRTFPAREFPGEKEALERMGIKHIRVNYQIMGGGQVVKQGSAMAGATAPRVIARCW</sequence>
<evidence type="ECO:0000313" key="3">
    <source>
        <dbReference type="EMBL" id="ABB30519.1"/>
    </source>
</evidence>
<feature type="domain" description="Type VI secretion system component TssM1 N-terminal" evidence="2">
    <location>
        <begin position="185"/>
        <end position="433"/>
    </location>
</feature>
<keyword evidence="4" id="KW-1185">Reference proteome</keyword>
<organism evidence="3 4">
    <name type="scientific">Geobacter metallireducens (strain ATCC 53774 / DSM 7210 / GS-15)</name>
    <dbReference type="NCBI Taxonomy" id="269799"/>
    <lineage>
        <taxon>Bacteria</taxon>
        <taxon>Pseudomonadati</taxon>
        <taxon>Thermodesulfobacteriota</taxon>
        <taxon>Desulfuromonadia</taxon>
        <taxon>Geobacterales</taxon>
        <taxon>Geobacteraceae</taxon>
        <taxon>Geobacter</taxon>
    </lineage>
</organism>
<dbReference type="eggNOG" id="COG3523">
    <property type="taxonomic scope" value="Bacteria"/>
</dbReference>
<dbReference type="HOGENOM" id="CLU_004067_0_0_7"/>
<protein>
    <submittedName>
        <fullName evidence="3">Type VI secretion system ATPase and inner membrane protein TssM</fullName>
    </submittedName>
</protein>
<reference evidence="3 4" key="1">
    <citation type="submission" date="2005-10" db="EMBL/GenBank/DDBJ databases">
        <title>Complete sequence of Geobacter metallireducens GS-15.</title>
        <authorList>
            <consortium name="US DOE Joint Genome Institute"/>
            <person name="Copeland A."/>
            <person name="Lucas S."/>
            <person name="Lapidus A."/>
            <person name="Barry K."/>
            <person name="Detter J.C."/>
            <person name="Glavina T."/>
            <person name="Hammon N."/>
            <person name="Israni S."/>
            <person name="Pitluck S."/>
            <person name="Di Bartolo G."/>
            <person name="Chain P."/>
            <person name="Schmutz J."/>
            <person name="Larimer F."/>
            <person name="Land M."/>
            <person name="Kyrpides N."/>
            <person name="Ivanova N."/>
            <person name="Richardson P."/>
        </authorList>
    </citation>
    <scope>NUCLEOTIDE SEQUENCE [LARGE SCALE GENOMIC DNA]</scope>
    <source>
        <strain evidence="4">ATCC 53774 / DSM 7210 / GS-15</strain>
    </source>
</reference>
<keyword evidence="1" id="KW-1133">Transmembrane helix</keyword>
<dbReference type="RefSeq" id="WP_004513591.1">
    <property type="nucleotide sequence ID" value="NC_007517.1"/>
</dbReference>
<feature type="transmembrane region" description="Helical" evidence="1">
    <location>
        <begin position="428"/>
        <end position="451"/>
    </location>
</feature>
<accession>Q39Z05</accession>
<dbReference type="PANTHER" id="PTHR36153">
    <property type="entry name" value="INNER MEMBRANE PROTEIN-RELATED"/>
    <property type="match status" value="1"/>
</dbReference>
<dbReference type="Proteomes" id="UP000007073">
    <property type="component" value="Chromosome"/>
</dbReference>
<dbReference type="PANTHER" id="PTHR36153:SF1">
    <property type="entry name" value="TYPE VI SECRETION SYSTEM COMPONENT TSSM1"/>
    <property type="match status" value="1"/>
</dbReference>
<dbReference type="InterPro" id="IPR053156">
    <property type="entry name" value="T6SS_TssM-like"/>
</dbReference>
<dbReference type="KEGG" id="gme:Gmet_0274"/>
<evidence type="ECO:0000313" key="4">
    <source>
        <dbReference type="Proteomes" id="UP000007073"/>
    </source>
</evidence>
<reference evidence="3 4" key="2">
    <citation type="journal article" date="2009" name="BMC Microbiol.">
        <title>The genome sequence of Geobacter metallireducens: features of metabolism, physiology and regulation common and dissimilar to Geobacter sulfurreducens.</title>
        <authorList>
            <person name="Aklujkar M."/>
            <person name="Krushkal J."/>
            <person name="DiBartolo G."/>
            <person name="Lapidus A."/>
            <person name="Land M.L."/>
            <person name="Lovley D.R."/>
        </authorList>
    </citation>
    <scope>NUCLEOTIDE SEQUENCE [LARGE SCALE GENOMIC DNA]</scope>
    <source>
        <strain evidence="4">ATCC 53774 / DSM 7210 / GS-15</strain>
    </source>
</reference>